<reference evidence="7" key="1">
    <citation type="submission" date="2021-01" db="EMBL/GenBank/DDBJ databases">
        <authorList>
            <person name="Corre E."/>
            <person name="Pelletier E."/>
            <person name="Niang G."/>
            <person name="Scheremetjew M."/>
            <person name="Finn R."/>
            <person name="Kale V."/>
            <person name="Holt S."/>
            <person name="Cochrane G."/>
            <person name="Meng A."/>
            <person name="Brown T."/>
            <person name="Cohen L."/>
        </authorList>
    </citation>
    <scope>NUCLEOTIDE SEQUENCE</scope>
    <source>
        <strain evidence="7">B650</strain>
    </source>
</reference>
<dbReference type="Pfam" id="PF00134">
    <property type="entry name" value="Cyclin_N"/>
    <property type="match status" value="1"/>
</dbReference>
<dbReference type="InterPro" id="IPR039361">
    <property type="entry name" value="Cyclin"/>
</dbReference>
<dbReference type="PROSITE" id="PS00292">
    <property type="entry name" value="CYCLINS"/>
    <property type="match status" value="1"/>
</dbReference>
<protein>
    <recommendedName>
        <fullName evidence="6">Cyclin-like domain-containing protein</fullName>
    </recommendedName>
</protein>
<evidence type="ECO:0000313" key="7">
    <source>
        <dbReference type="EMBL" id="CAD9566800.1"/>
    </source>
</evidence>
<dbReference type="InterPro" id="IPR013763">
    <property type="entry name" value="Cyclin-like_dom"/>
</dbReference>
<feature type="domain" description="Cyclin-like" evidence="6">
    <location>
        <begin position="78"/>
        <end position="170"/>
    </location>
</feature>
<evidence type="ECO:0000256" key="1">
    <source>
        <dbReference type="ARBA" id="ARBA00022618"/>
    </source>
</evidence>
<dbReference type="AlphaFoldDB" id="A0A7S2K5A1"/>
<evidence type="ECO:0000256" key="3">
    <source>
        <dbReference type="ARBA" id="ARBA00023306"/>
    </source>
</evidence>
<dbReference type="InterPro" id="IPR006671">
    <property type="entry name" value="Cyclin_N"/>
</dbReference>
<gene>
    <name evidence="7" type="ORF">LDAN0321_LOCUS5636</name>
</gene>
<evidence type="ECO:0000256" key="5">
    <source>
        <dbReference type="SAM" id="MobiDB-lite"/>
    </source>
</evidence>
<dbReference type="PANTHER" id="PTHR10177">
    <property type="entry name" value="CYCLINS"/>
    <property type="match status" value="1"/>
</dbReference>
<sequence length="365" mass="41081">MMSSDGFSDRSISKKELRPFGGNLYADFCFLRDNTNAGYFDVDVLLEAELQYQPVEFDYITDVQKDGFSRKWRSFIAKWLYKLADYVQINREVVSVTMSIVDRYLAFVSVNARTFKLVSLSSFHIASKILLKKHLPMAWLIERSKSDNFSMGELSMKEQQILSCITYKLHPPTNEGFVRLFLGNMNFIDDGLEEILYHAIYLVELSVCDYDLVGVIPSVIATAAILKSVDDIQPVLLSRRQKQKIKSRLKRGARVKSEGFIQVCIERLDILYQRSQKEAAASDKIISVPNSPSPTSVASDLVGRSLFSDEAALSGEASTSKKSGNYDRSSNQVSKVASTSKSGRRNCNSPAISSRSKNVSKRKKH</sequence>
<dbReference type="InterPro" id="IPR036915">
    <property type="entry name" value="Cyclin-like_sf"/>
</dbReference>
<comment type="similarity">
    <text evidence="4">Belongs to the cyclin family.</text>
</comment>
<keyword evidence="3" id="KW-0131">Cell cycle</keyword>
<dbReference type="Gene3D" id="1.10.472.10">
    <property type="entry name" value="Cyclin-like"/>
    <property type="match status" value="2"/>
</dbReference>
<dbReference type="SUPFAM" id="SSF47954">
    <property type="entry name" value="Cyclin-like"/>
    <property type="match status" value="2"/>
</dbReference>
<dbReference type="InterPro" id="IPR004367">
    <property type="entry name" value="Cyclin_C-dom"/>
</dbReference>
<proteinExistence type="inferred from homology"/>
<feature type="compositionally biased region" description="Polar residues" evidence="5">
    <location>
        <begin position="316"/>
        <end position="352"/>
    </location>
</feature>
<dbReference type="EMBL" id="HBGY01008940">
    <property type="protein sequence ID" value="CAD9566800.1"/>
    <property type="molecule type" value="Transcribed_RNA"/>
</dbReference>
<accession>A0A7S2K5A1</accession>
<keyword evidence="2 4" id="KW-0195">Cyclin</keyword>
<dbReference type="Pfam" id="PF02984">
    <property type="entry name" value="Cyclin_C"/>
    <property type="match status" value="1"/>
</dbReference>
<feature type="region of interest" description="Disordered" evidence="5">
    <location>
        <begin position="313"/>
        <end position="365"/>
    </location>
</feature>
<dbReference type="GO" id="GO:0051301">
    <property type="term" value="P:cell division"/>
    <property type="evidence" value="ECO:0007669"/>
    <property type="project" value="UniProtKB-KW"/>
</dbReference>
<dbReference type="InterPro" id="IPR048258">
    <property type="entry name" value="Cyclins_cyclin-box"/>
</dbReference>
<evidence type="ECO:0000259" key="6">
    <source>
        <dbReference type="SMART" id="SM00385"/>
    </source>
</evidence>
<dbReference type="SMART" id="SM00385">
    <property type="entry name" value="CYCLIN"/>
    <property type="match status" value="1"/>
</dbReference>
<evidence type="ECO:0000256" key="2">
    <source>
        <dbReference type="ARBA" id="ARBA00023127"/>
    </source>
</evidence>
<name>A0A7S2K5A1_9STRA</name>
<organism evidence="7">
    <name type="scientific">Leptocylindrus danicus</name>
    <dbReference type="NCBI Taxonomy" id="163516"/>
    <lineage>
        <taxon>Eukaryota</taxon>
        <taxon>Sar</taxon>
        <taxon>Stramenopiles</taxon>
        <taxon>Ochrophyta</taxon>
        <taxon>Bacillariophyta</taxon>
        <taxon>Coscinodiscophyceae</taxon>
        <taxon>Chaetocerotophycidae</taxon>
        <taxon>Leptocylindrales</taxon>
        <taxon>Leptocylindraceae</taxon>
        <taxon>Leptocylindrus</taxon>
    </lineage>
</organism>
<keyword evidence="1" id="KW-0132">Cell division</keyword>
<evidence type="ECO:0000256" key="4">
    <source>
        <dbReference type="RuleBase" id="RU000383"/>
    </source>
</evidence>